<evidence type="ECO:0000256" key="1">
    <source>
        <dbReference type="SAM" id="Phobius"/>
    </source>
</evidence>
<reference evidence="2 3" key="1">
    <citation type="submission" date="2019-08" db="EMBL/GenBank/DDBJ databases">
        <authorList>
            <person name="Shi S."/>
        </authorList>
    </citation>
    <scope>NUCLEOTIDE SEQUENCE [LARGE SCALE GENOMIC DNA]</scope>
    <source>
        <strain evidence="2 3">GY10130</strain>
    </source>
</reference>
<evidence type="ECO:0000313" key="3">
    <source>
        <dbReference type="Proteomes" id="UP000321926"/>
    </source>
</evidence>
<feature type="transmembrane region" description="Helical" evidence="1">
    <location>
        <begin position="25"/>
        <end position="44"/>
    </location>
</feature>
<feature type="transmembrane region" description="Helical" evidence="1">
    <location>
        <begin position="56"/>
        <end position="76"/>
    </location>
</feature>
<name>A0A5C8JJQ7_9BACT</name>
<dbReference type="Proteomes" id="UP000321926">
    <property type="component" value="Unassembled WGS sequence"/>
</dbReference>
<keyword evidence="3" id="KW-1185">Reference proteome</keyword>
<gene>
    <name evidence="2" type="ORF">FVR03_15185</name>
</gene>
<dbReference type="RefSeq" id="WP_147922608.1">
    <property type="nucleotide sequence ID" value="NZ_VRTY01000059.1"/>
</dbReference>
<organism evidence="2 3">
    <name type="scientific">Pontibacter qinzhouensis</name>
    <dbReference type="NCBI Taxonomy" id="2603253"/>
    <lineage>
        <taxon>Bacteria</taxon>
        <taxon>Pseudomonadati</taxon>
        <taxon>Bacteroidota</taxon>
        <taxon>Cytophagia</taxon>
        <taxon>Cytophagales</taxon>
        <taxon>Hymenobacteraceae</taxon>
        <taxon>Pontibacter</taxon>
    </lineage>
</organism>
<evidence type="ECO:0000313" key="2">
    <source>
        <dbReference type="EMBL" id="TXK37581.1"/>
    </source>
</evidence>
<accession>A0A5C8JJQ7</accession>
<keyword evidence="1" id="KW-0472">Membrane</keyword>
<comment type="caution">
    <text evidence="2">The sequence shown here is derived from an EMBL/GenBank/DDBJ whole genome shotgun (WGS) entry which is preliminary data.</text>
</comment>
<sequence length="97" mass="11380">MARNILEERNQKFMRFWKQKRQNKWKYVAMIGIFGFIIVVPGYFWGIDFELANIEVAKLSTLTLLSAAAGIWYGLWSYKKQEKLYQELLAANDAEPA</sequence>
<dbReference type="EMBL" id="VRTY01000059">
    <property type="protein sequence ID" value="TXK37581.1"/>
    <property type="molecule type" value="Genomic_DNA"/>
</dbReference>
<keyword evidence="1" id="KW-1133">Transmembrane helix</keyword>
<keyword evidence="1" id="KW-0812">Transmembrane</keyword>
<protein>
    <submittedName>
        <fullName evidence="2">Uncharacterized protein</fullName>
    </submittedName>
</protein>
<proteinExistence type="predicted"/>
<dbReference type="AlphaFoldDB" id="A0A5C8JJQ7"/>